<dbReference type="AlphaFoldDB" id="A0A9E6ZN84"/>
<keyword evidence="5" id="KW-1185">Reference proteome</keyword>
<proteinExistence type="inferred from homology"/>
<comment type="caution">
    <text evidence="3">Lacks conserved residue(s) required for the propagation of feature annotation.</text>
</comment>
<dbReference type="HAMAP" id="MF_00187">
    <property type="entry name" value="FdhD"/>
    <property type="match status" value="1"/>
</dbReference>
<dbReference type="GO" id="GO:0097163">
    <property type="term" value="F:sulfur carrier activity"/>
    <property type="evidence" value="ECO:0007669"/>
    <property type="project" value="UniProtKB-UniRule"/>
</dbReference>
<evidence type="ECO:0000256" key="3">
    <source>
        <dbReference type="HAMAP-Rule" id="MF_00187"/>
    </source>
</evidence>
<evidence type="ECO:0000256" key="2">
    <source>
        <dbReference type="ARBA" id="ARBA00023150"/>
    </source>
</evidence>
<keyword evidence="2 3" id="KW-0501">Molybdenum cofactor biosynthesis</keyword>
<protein>
    <recommendedName>
        <fullName evidence="3">Sulfur carrier protein FdhD</fullName>
    </recommendedName>
</protein>
<sequence>MNKVKNHKILKINKLNSKSKNDLIVVEEPLQIKLHHIQNGEWVENTLSITMRTPGNDFDLVIGFLFNENIISSNQDILQIRYCNNTKEEEKQNIIIVKLSPNITLDFNKLNKHFYTTSSCGVCGKTGVDFITRQFNETGKKNDHRISREILWELGDKLIQKQTVFKFTGGIHGCALFDLKGELLLAKEDIGRHNALDKLIGEAFLNELLPLNNHILFLSGRISFELVQKAVKAGIPFIVAVGAPSSLSVQLAHANNITLTGFHKENSFNVYTHTERIIDTIPKSV</sequence>
<feature type="active site" description="Cysteine persulfide intermediate" evidence="3">
    <location>
        <position position="120"/>
    </location>
</feature>
<evidence type="ECO:0000313" key="5">
    <source>
        <dbReference type="Proteomes" id="UP000831290"/>
    </source>
</evidence>
<reference evidence="4" key="1">
    <citation type="submission" date="2022-03" db="EMBL/GenBank/DDBJ databases">
        <title>Description of Abyssus ytuae gen. nov., sp. nov., a novel member of the family Flavobacteriaceae isolated from the sediment of Mariana Trench.</title>
        <authorList>
            <person name="Zhang J."/>
            <person name="Xu X."/>
        </authorList>
    </citation>
    <scope>NUCLEOTIDE SEQUENCE</scope>
    <source>
        <strain evidence="4">MT3330</strain>
    </source>
</reference>
<dbReference type="GO" id="GO:0016783">
    <property type="term" value="F:sulfurtransferase activity"/>
    <property type="evidence" value="ECO:0007669"/>
    <property type="project" value="InterPro"/>
</dbReference>
<comment type="similarity">
    <text evidence="3">Belongs to the FdhD family.</text>
</comment>
<keyword evidence="1 3" id="KW-0963">Cytoplasm</keyword>
<dbReference type="SUPFAM" id="SSF53927">
    <property type="entry name" value="Cytidine deaminase-like"/>
    <property type="match status" value="1"/>
</dbReference>
<evidence type="ECO:0000256" key="1">
    <source>
        <dbReference type="ARBA" id="ARBA00022490"/>
    </source>
</evidence>
<dbReference type="GO" id="GO:0005737">
    <property type="term" value="C:cytoplasm"/>
    <property type="evidence" value="ECO:0007669"/>
    <property type="project" value="UniProtKB-SubCell"/>
</dbReference>
<dbReference type="Gene3D" id="3.10.20.10">
    <property type="match status" value="1"/>
</dbReference>
<comment type="subcellular location">
    <subcellularLocation>
        <location evidence="3">Cytoplasm</location>
    </subcellularLocation>
</comment>
<dbReference type="InterPro" id="IPR016193">
    <property type="entry name" value="Cytidine_deaminase-like"/>
</dbReference>
<dbReference type="Proteomes" id="UP000831290">
    <property type="component" value="Chromosome"/>
</dbReference>
<dbReference type="Pfam" id="PF02634">
    <property type="entry name" value="FdhD-NarQ"/>
    <property type="match status" value="1"/>
</dbReference>
<dbReference type="PANTHER" id="PTHR30592:SF1">
    <property type="entry name" value="SULFUR CARRIER PROTEIN FDHD"/>
    <property type="match status" value="1"/>
</dbReference>
<organism evidence="4 5">
    <name type="scientific">Abyssalbus ytuae</name>
    <dbReference type="NCBI Taxonomy" id="2926907"/>
    <lineage>
        <taxon>Bacteria</taxon>
        <taxon>Pseudomonadati</taxon>
        <taxon>Bacteroidota</taxon>
        <taxon>Flavobacteriia</taxon>
        <taxon>Flavobacteriales</taxon>
        <taxon>Flavobacteriaceae</taxon>
        <taxon>Abyssalbus</taxon>
    </lineage>
</organism>
<accession>A0A9E6ZN84</accession>
<dbReference type="GO" id="GO:0006777">
    <property type="term" value="P:Mo-molybdopterin cofactor biosynthetic process"/>
    <property type="evidence" value="ECO:0007669"/>
    <property type="project" value="UniProtKB-UniRule"/>
</dbReference>
<dbReference type="EMBL" id="CP094358">
    <property type="protein sequence ID" value="UOB17415.1"/>
    <property type="molecule type" value="Genomic_DNA"/>
</dbReference>
<dbReference type="PANTHER" id="PTHR30592">
    <property type="entry name" value="FORMATE DEHYDROGENASE"/>
    <property type="match status" value="1"/>
</dbReference>
<evidence type="ECO:0000313" key="4">
    <source>
        <dbReference type="EMBL" id="UOB17415.1"/>
    </source>
</evidence>
<gene>
    <name evidence="3 4" type="primary">fdhD</name>
    <name evidence="4" type="ORF">MQE35_16965</name>
</gene>
<dbReference type="InterPro" id="IPR003786">
    <property type="entry name" value="FdhD"/>
</dbReference>
<dbReference type="NCBIfam" id="TIGR00129">
    <property type="entry name" value="fdhD_narQ"/>
    <property type="match status" value="1"/>
</dbReference>
<dbReference type="NCBIfam" id="NF001943">
    <property type="entry name" value="PRK00724.1-2"/>
    <property type="match status" value="1"/>
</dbReference>
<dbReference type="RefSeq" id="WP_255842852.1">
    <property type="nucleotide sequence ID" value="NZ_CP094358.1"/>
</dbReference>
<dbReference type="KEGG" id="fbm:MQE35_16965"/>
<comment type="function">
    <text evidence="3">Required for formate dehydrogenase (FDH) activity. Acts as a sulfur carrier protein that transfers sulfur from IscS to the molybdenum cofactor prior to its insertion into FDH.</text>
</comment>
<dbReference type="Gene3D" id="3.40.140.10">
    <property type="entry name" value="Cytidine Deaminase, domain 2"/>
    <property type="match status" value="1"/>
</dbReference>
<dbReference type="PIRSF" id="PIRSF015626">
    <property type="entry name" value="FdhD"/>
    <property type="match status" value="1"/>
</dbReference>
<name>A0A9E6ZN84_9FLAO</name>